<sequence length="1259" mass="138650">MSTERFSTRRTKATSLLNIKGPPNSISTRSLSSRRVAGGSKKNVERLHEIFAKDGCHRLDIRNHITAVVSRTNLQRACQATGLTLEELKYRPQQYPRLCFHRPQVQCLHGQYRIKAAEDFLSPSDRWWTVDLYLDDISSDLRNALVDEYANEKLPTDGEVYRKIRQYQHESNALFQNRWWSRLSPNKAKRLRRLTSPDNIYLCAAFDVLLAIPGLWNGMSLGSLNTVMALKCDKEVIHYLRHVKNFRATLVHEDPAQMARIDLHTVDTLQLYAPRVSTVDRKIVKGKILSGEVFSNFSRSERVAIWETLRSHETCDGLIASLHTFFRDLSYLEVCAHAVRRLVALNKQHPTIRRALVHSFRPRAADTDCPIQTSETTFRRQAGSTDERLSFAYRQIWMYAMRHYPDMAKHIQSGQAANAARAKARAKANESVIHNMATLARMTARAALLQARKPDHYHYDPDTFESLIDQIAGCFALAIPNEGPPTTLPAGRATKLKDRCGIPPGQAQLLDRPHLFLDQLRSAATTQRNPSSLGVRRSVYCAFFGKPSSQHLCRTLRPPGHQPASLLRLCLFHVTTHAEREPFPDDMSIISLSDGPSIRHQGRSEAREEQLEGRQNPRQGQSPAWRPAAMHSQSGAREPSPASSAGRRSHLPVGVTTDHGDSSDADDQPATSGKGEGAAGEDDCTEIDENELLHRAEGEDPRPRGLPTYFDSWNIRRKGSVGRIRRECCWGTTPARADQYDRHAHQEQPYDPAQRGNRCAARTVSPDADRAPSGNSTDPGASAEHRPGSEPLQAIEEPAGLEQPTEEAHALNEDGTATGAPQRDFAGNDARQLAQTEQPESRNHEGDEPASSQIPPSDGAEGISGEQVTQGRESIADQVEELLREERHAQEQADTPAQLGASQAHAVARRVTEIPADLPSLIAQLREGSQLDAGVPLAHATSVARPEDEASLRPLPLEPIAQSTEEGRLGSDLGHTNLPRSPRRGPRTGLQPRQPGAVRKLRKNQATPTREINRASTRDAAFADELWGSDEGGDEARGITAETTVVSPQDAERCPAVLPDPEQAQREAIARQEGEGLLFNTPHMMQEAADTEMEDLEDRTPAAATRRTRKVTKPPRIAKPKQAQPGGSSKVSRAGTGVRDVAHHEANDPAPLAEGGINRGPAGSSSPEGRVTITVRAYQRGEWIVTDAVSMDSLNPVKAQAIAERGRGPVFRAAIDDGSFTVLMSLGRGLAVTRGLVASVTQLRENVGMAGPATEDEEL</sequence>
<dbReference type="EMBL" id="KZ824304">
    <property type="protein sequence ID" value="RAL09441.1"/>
    <property type="molecule type" value="Genomic_DNA"/>
</dbReference>
<reference evidence="2 3" key="1">
    <citation type="submission" date="2018-02" db="EMBL/GenBank/DDBJ databases">
        <title>The genomes of Aspergillus section Nigri reveals drivers in fungal speciation.</title>
        <authorList>
            <consortium name="DOE Joint Genome Institute"/>
            <person name="Vesth T.C."/>
            <person name="Nybo J."/>
            <person name="Theobald S."/>
            <person name="Brandl J."/>
            <person name="Frisvad J.C."/>
            <person name="Nielsen K.F."/>
            <person name="Lyhne E.K."/>
            <person name="Kogle M.E."/>
            <person name="Kuo A."/>
            <person name="Riley R."/>
            <person name="Clum A."/>
            <person name="Nolan M."/>
            <person name="Lipzen A."/>
            <person name="Salamov A."/>
            <person name="Henrissat B."/>
            <person name="Wiebenga A."/>
            <person name="De vries R.P."/>
            <person name="Grigoriev I.V."/>
            <person name="Mortensen U.H."/>
            <person name="Andersen M.R."/>
            <person name="Baker S.E."/>
        </authorList>
    </citation>
    <scope>NUCLEOTIDE SEQUENCE [LARGE SCALE GENOMIC DNA]</scope>
    <source>
        <strain evidence="2 3">CBS 101889</strain>
    </source>
</reference>
<proteinExistence type="predicted"/>
<dbReference type="InterPro" id="IPR022198">
    <property type="entry name" value="DUF3723"/>
</dbReference>
<accession>A0A395HND7</accession>
<organism evidence="2 3">
    <name type="scientific">Aspergillus homomorphus (strain CBS 101889)</name>
    <dbReference type="NCBI Taxonomy" id="1450537"/>
    <lineage>
        <taxon>Eukaryota</taxon>
        <taxon>Fungi</taxon>
        <taxon>Dikarya</taxon>
        <taxon>Ascomycota</taxon>
        <taxon>Pezizomycotina</taxon>
        <taxon>Eurotiomycetes</taxon>
        <taxon>Eurotiomycetidae</taxon>
        <taxon>Eurotiales</taxon>
        <taxon>Aspergillaceae</taxon>
        <taxon>Aspergillus</taxon>
        <taxon>Aspergillus subgen. Circumdati</taxon>
    </lineage>
</organism>
<keyword evidence="3" id="KW-1185">Reference proteome</keyword>
<dbReference type="AlphaFoldDB" id="A0A395HND7"/>
<dbReference type="STRING" id="1450537.A0A395HND7"/>
<evidence type="ECO:0000313" key="3">
    <source>
        <dbReference type="Proteomes" id="UP000248961"/>
    </source>
</evidence>
<feature type="compositionally biased region" description="Basic and acidic residues" evidence="1">
    <location>
        <begin position="881"/>
        <end position="891"/>
    </location>
</feature>
<feature type="compositionally biased region" description="Basic and acidic residues" evidence="1">
    <location>
        <begin position="602"/>
        <end position="612"/>
    </location>
</feature>
<dbReference type="RefSeq" id="XP_025548595.1">
    <property type="nucleotide sequence ID" value="XM_025698557.1"/>
</dbReference>
<dbReference type="Proteomes" id="UP000248961">
    <property type="component" value="Unassembled WGS sequence"/>
</dbReference>
<dbReference type="VEuPathDB" id="FungiDB:BO97DRAFT_445522"/>
<feature type="region of interest" description="Disordered" evidence="1">
    <location>
        <begin position="740"/>
        <end position="904"/>
    </location>
</feature>
<name>A0A395HND7_ASPHC</name>
<gene>
    <name evidence="2" type="ORF">BO97DRAFT_445522</name>
</gene>
<protein>
    <submittedName>
        <fullName evidence="2">Uncharacterized protein</fullName>
    </submittedName>
</protein>
<feature type="region of interest" description="Disordered" evidence="1">
    <location>
        <begin position="585"/>
        <end position="683"/>
    </location>
</feature>
<feature type="region of interest" description="Disordered" evidence="1">
    <location>
        <begin position="963"/>
        <end position="1022"/>
    </location>
</feature>
<evidence type="ECO:0000313" key="2">
    <source>
        <dbReference type="EMBL" id="RAL09441.1"/>
    </source>
</evidence>
<evidence type="ECO:0000256" key="1">
    <source>
        <dbReference type="SAM" id="MobiDB-lite"/>
    </source>
</evidence>
<feature type="region of interest" description="Disordered" evidence="1">
    <location>
        <begin position="1089"/>
        <end position="1168"/>
    </location>
</feature>
<dbReference type="Pfam" id="PF12520">
    <property type="entry name" value="DUF3723"/>
    <property type="match status" value="1"/>
</dbReference>
<feature type="compositionally biased region" description="Basic residues" evidence="1">
    <location>
        <begin position="1106"/>
        <end position="1119"/>
    </location>
</feature>
<dbReference type="OrthoDB" id="4227485at2759"/>
<dbReference type="GeneID" id="37202846"/>